<protein>
    <recommendedName>
        <fullName evidence="4">Transmembrane protein</fullName>
    </recommendedName>
</protein>
<gene>
    <name evidence="2" type="ORF">RND81_14G000900</name>
</gene>
<dbReference type="Proteomes" id="UP001443914">
    <property type="component" value="Unassembled WGS sequence"/>
</dbReference>
<dbReference type="PANTHER" id="PTHR34379:SF3">
    <property type="entry name" value="PROTEIN, PUTATIVE-RELATED"/>
    <property type="match status" value="1"/>
</dbReference>
<dbReference type="PANTHER" id="PTHR34379">
    <property type="entry name" value="OS07G0553800 PROTEIN"/>
    <property type="match status" value="1"/>
</dbReference>
<dbReference type="InterPro" id="IPR040411">
    <property type="entry name" value="At5g23160-like"/>
</dbReference>
<keyword evidence="1" id="KW-0472">Membrane</keyword>
<keyword evidence="1" id="KW-1133">Transmembrane helix</keyword>
<evidence type="ECO:0000313" key="2">
    <source>
        <dbReference type="EMBL" id="KAK9663824.1"/>
    </source>
</evidence>
<organism evidence="2 3">
    <name type="scientific">Saponaria officinalis</name>
    <name type="common">Common soapwort</name>
    <name type="synonym">Lychnis saponaria</name>
    <dbReference type="NCBI Taxonomy" id="3572"/>
    <lineage>
        <taxon>Eukaryota</taxon>
        <taxon>Viridiplantae</taxon>
        <taxon>Streptophyta</taxon>
        <taxon>Embryophyta</taxon>
        <taxon>Tracheophyta</taxon>
        <taxon>Spermatophyta</taxon>
        <taxon>Magnoliopsida</taxon>
        <taxon>eudicotyledons</taxon>
        <taxon>Gunneridae</taxon>
        <taxon>Pentapetalae</taxon>
        <taxon>Caryophyllales</taxon>
        <taxon>Caryophyllaceae</taxon>
        <taxon>Caryophylleae</taxon>
        <taxon>Saponaria</taxon>
    </lineage>
</organism>
<evidence type="ECO:0000256" key="1">
    <source>
        <dbReference type="SAM" id="Phobius"/>
    </source>
</evidence>
<keyword evidence="3" id="KW-1185">Reference proteome</keyword>
<feature type="transmembrane region" description="Helical" evidence="1">
    <location>
        <begin position="146"/>
        <end position="174"/>
    </location>
</feature>
<evidence type="ECO:0000313" key="3">
    <source>
        <dbReference type="Proteomes" id="UP001443914"/>
    </source>
</evidence>
<proteinExistence type="predicted"/>
<dbReference type="EMBL" id="JBDFQZ010000014">
    <property type="protein sequence ID" value="KAK9663824.1"/>
    <property type="molecule type" value="Genomic_DNA"/>
</dbReference>
<reference evidence="2" key="1">
    <citation type="submission" date="2024-03" db="EMBL/GenBank/DDBJ databases">
        <title>WGS assembly of Saponaria officinalis var. Norfolk2.</title>
        <authorList>
            <person name="Jenkins J."/>
            <person name="Shu S."/>
            <person name="Grimwood J."/>
            <person name="Barry K."/>
            <person name="Goodstein D."/>
            <person name="Schmutz J."/>
            <person name="Leebens-Mack J."/>
            <person name="Osbourn A."/>
        </authorList>
    </citation>
    <scope>NUCLEOTIDE SEQUENCE [LARGE SCALE GENOMIC DNA]</scope>
    <source>
        <strain evidence="2">JIC</strain>
    </source>
</reference>
<evidence type="ECO:0008006" key="4">
    <source>
        <dbReference type="Google" id="ProtNLM"/>
    </source>
</evidence>
<keyword evidence="1" id="KW-0812">Transmembrane</keyword>
<sequence>MMAPNQKKSPLLRRKSHWFLSCLGMPFMKSSSKSNKGNKSSNNGHRRRLFKLCMPKIRVIIIRRKRVCSFDSKTSPLKPIATQNMIFLEPSKDKHLMLNHASFTIKPKGRDDYHGNQSSILCGEEEAVKKSIQSSRNKVAKDSLKGVSIMVIMLIIMSIWGRLCAILCMSAWLYCVPLLRVFRDATNIKIEMASKLYSKRKRVTLEGLLQSDTT</sequence>
<dbReference type="AlphaFoldDB" id="A0AAW1GJD5"/>
<comment type="caution">
    <text evidence="2">The sequence shown here is derived from an EMBL/GenBank/DDBJ whole genome shotgun (WGS) entry which is preliminary data.</text>
</comment>
<accession>A0AAW1GJD5</accession>
<name>A0AAW1GJD5_SAPOF</name>